<proteinExistence type="predicted"/>
<evidence type="ECO:0000313" key="1">
    <source>
        <dbReference type="EMBL" id="EON77527.1"/>
    </source>
</evidence>
<gene>
    <name evidence="1" type="ORF">ADIS_2057</name>
</gene>
<comment type="caution">
    <text evidence="1">The sequence shown here is derived from an EMBL/GenBank/DDBJ whole genome shotgun (WGS) entry which is preliminary data.</text>
</comment>
<dbReference type="STRING" id="1232681.ADIS_2057"/>
<dbReference type="PATRIC" id="fig|1288963.3.peg.2048"/>
<sequence length="80" mass="9487">MIRNINNALKKNRNILAALLGDRDDTIKTTKQKLIEEGFQFKYLTHTYTNKKGNIYGYCYDHGYLKLDNDWFLIVRQKSV</sequence>
<organism evidence="1 2">
    <name type="scientific">Lunatimonas lonarensis</name>
    <dbReference type="NCBI Taxonomy" id="1232681"/>
    <lineage>
        <taxon>Bacteria</taxon>
        <taxon>Pseudomonadati</taxon>
        <taxon>Bacteroidota</taxon>
        <taxon>Cytophagia</taxon>
        <taxon>Cytophagales</taxon>
        <taxon>Cyclobacteriaceae</taxon>
    </lineage>
</organism>
<accession>R7ZTX0</accession>
<dbReference type="EMBL" id="AQHR01000054">
    <property type="protein sequence ID" value="EON77527.1"/>
    <property type="molecule type" value="Genomic_DNA"/>
</dbReference>
<name>R7ZTX0_9BACT</name>
<keyword evidence="2" id="KW-1185">Reference proteome</keyword>
<dbReference type="Proteomes" id="UP000013909">
    <property type="component" value="Unassembled WGS sequence"/>
</dbReference>
<reference evidence="1 2" key="1">
    <citation type="submission" date="2013-02" db="EMBL/GenBank/DDBJ databases">
        <title>A novel strain isolated from Lonar lake, Maharashtra, India.</title>
        <authorList>
            <person name="Singh A."/>
        </authorList>
    </citation>
    <scope>NUCLEOTIDE SEQUENCE [LARGE SCALE GENOMIC DNA]</scope>
    <source>
        <strain evidence="1 2">AK24</strain>
    </source>
</reference>
<evidence type="ECO:0000313" key="2">
    <source>
        <dbReference type="Proteomes" id="UP000013909"/>
    </source>
</evidence>
<protein>
    <submittedName>
        <fullName evidence="1">Uncharacterized protein</fullName>
    </submittedName>
</protein>
<dbReference type="AlphaFoldDB" id="R7ZTX0"/>